<reference evidence="1 2" key="1">
    <citation type="submission" date="2016-10" db="EMBL/GenBank/DDBJ databases">
        <authorList>
            <person name="de Groot N.N."/>
        </authorList>
    </citation>
    <scope>NUCLEOTIDE SEQUENCE [LARGE SCALE GENOMIC DNA]</scope>
    <source>
        <strain evidence="1 2">AA1</strain>
    </source>
</reference>
<proteinExistence type="predicted"/>
<keyword evidence="2" id="KW-1185">Reference proteome</keyword>
<dbReference type="AlphaFoldDB" id="A0A1G5C1S9"/>
<accession>A0A1G5C1S9</accession>
<sequence length="129" mass="14674">MLEVHGVSRLLSSFHDIIPDFVFSGVFFSDTFLDSHPEQARAFLRGLVKSFVFIREHEAEAREFIPKHTGVELDVARVCALRRFSVTGREPDGFIDNQRDLMVKFGSLSRSVTLDPVIDYSYLPPLGEK</sequence>
<protein>
    <recommendedName>
        <fullName evidence="3">NitT/TauT family transport system substrate-binding protein</fullName>
    </recommendedName>
</protein>
<dbReference type="EMBL" id="FMUX01000002">
    <property type="protein sequence ID" value="SCX96277.1"/>
    <property type="molecule type" value="Genomic_DNA"/>
</dbReference>
<organism evidence="1 2">
    <name type="scientific">Desulfoluna spongiiphila</name>
    <dbReference type="NCBI Taxonomy" id="419481"/>
    <lineage>
        <taxon>Bacteria</taxon>
        <taxon>Pseudomonadati</taxon>
        <taxon>Thermodesulfobacteriota</taxon>
        <taxon>Desulfobacteria</taxon>
        <taxon>Desulfobacterales</taxon>
        <taxon>Desulfolunaceae</taxon>
        <taxon>Desulfoluna</taxon>
    </lineage>
</organism>
<dbReference type="STRING" id="419481.SAMN05216233_102319"/>
<dbReference type="SUPFAM" id="SSF53850">
    <property type="entry name" value="Periplasmic binding protein-like II"/>
    <property type="match status" value="1"/>
</dbReference>
<dbReference type="OrthoDB" id="5432738at2"/>
<dbReference type="Gene3D" id="3.40.190.10">
    <property type="entry name" value="Periplasmic binding protein-like II"/>
    <property type="match status" value="1"/>
</dbReference>
<gene>
    <name evidence="1" type="ORF">SAMN05216233_102319</name>
</gene>
<evidence type="ECO:0008006" key="3">
    <source>
        <dbReference type="Google" id="ProtNLM"/>
    </source>
</evidence>
<evidence type="ECO:0000313" key="2">
    <source>
        <dbReference type="Proteomes" id="UP000198870"/>
    </source>
</evidence>
<name>A0A1G5C1S9_9BACT</name>
<dbReference type="Proteomes" id="UP000198870">
    <property type="component" value="Unassembled WGS sequence"/>
</dbReference>
<dbReference type="RefSeq" id="WP_092208776.1">
    <property type="nucleotide sequence ID" value="NZ_FMUX01000002.1"/>
</dbReference>
<evidence type="ECO:0000313" key="1">
    <source>
        <dbReference type="EMBL" id="SCX96277.1"/>
    </source>
</evidence>